<dbReference type="SUPFAM" id="SSF47413">
    <property type="entry name" value="lambda repressor-like DNA-binding domains"/>
    <property type="match status" value="1"/>
</dbReference>
<comment type="caution">
    <text evidence="2">The sequence shown here is derived from an EMBL/GenBank/DDBJ whole genome shotgun (WGS) entry which is preliminary data.</text>
</comment>
<gene>
    <name evidence="2" type="ORF">CWO92_24395</name>
</gene>
<dbReference type="GO" id="GO:0003677">
    <property type="term" value="F:DNA binding"/>
    <property type="evidence" value="ECO:0007669"/>
    <property type="project" value="InterPro"/>
</dbReference>
<dbReference type="OrthoDB" id="2973118at2"/>
<dbReference type="Pfam" id="PF13443">
    <property type="entry name" value="HTH_26"/>
    <property type="match status" value="1"/>
</dbReference>
<reference evidence="2 3" key="1">
    <citation type="submission" date="2017-11" db="EMBL/GenBank/DDBJ databases">
        <title>Bacillus camelliae sp. nov., isolated from pu'er tea.</title>
        <authorList>
            <person name="Niu L."/>
        </authorList>
    </citation>
    <scope>NUCLEOTIDE SEQUENCE [LARGE SCALE GENOMIC DNA]</scope>
    <source>
        <strain evidence="2 3">7578-1</strain>
    </source>
</reference>
<evidence type="ECO:0000259" key="1">
    <source>
        <dbReference type="SMART" id="SM00530"/>
    </source>
</evidence>
<organism evidence="2 3">
    <name type="scientific">Heyndrickxia camelliae</name>
    <dbReference type="NCBI Taxonomy" id="1707093"/>
    <lineage>
        <taxon>Bacteria</taxon>
        <taxon>Bacillati</taxon>
        <taxon>Bacillota</taxon>
        <taxon>Bacilli</taxon>
        <taxon>Bacillales</taxon>
        <taxon>Bacillaceae</taxon>
        <taxon>Heyndrickxia</taxon>
    </lineage>
</organism>
<protein>
    <recommendedName>
        <fullName evidence="1">HTH cro/C1-type domain-containing protein</fullName>
    </recommendedName>
</protein>
<dbReference type="AlphaFoldDB" id="A0A2N3LD25"/>
<proteinExistence type="predicted"/>
<name>A0A2N3LD25_9BACI</name>
<sequence>MHAIDLLCKEYGITRYSLSKKSGIRESVFSNLVQKNTPIENMKLGTLLKMASALDLPIGVLIEKLLEYEKAPLDE</sequence>
<dbReference type="EMBL" id="PIQO01000044">
    <property type="protein sequence ID" value="PKR82447.1"/>
    <property type="molecule type" value="Genomic_DNA"/>
</dbReference>
<dbReference type="Gene3D" id="1.10.260.40">
    <property type="entry name" value="lambda repressor-like DNA-binding domains"/>
    <property type="match status" value="1"/>
</dbReference>
<dbReference type="InterPro" id="IPR001387">
    <property type="entry name" value="Cro/C1-type_HTH"/>
</dbReference>
<evidence type="ECO:0000313" key="2">
    <source>
        <dbReference type="EMBL" id="PKR82447.1"/>
    </source>
</evidence>
<dbReference type="Proteomes" id="UP000233440">
    <property type="component" value="Unassembled WGS sequence"/>
</dbReference>
<dbReference type="InterPro" id="IPR010982">
    <property type="entry name" value="Lambda_DNA-bd_dom_sf"/>
</dbReference>
<dbReference type="SMART" id="SM00530">
    <property type="entry name" value="HTH_XRE"/>
    <property type="match status" value="1"/>
</dbReference>
<evidence type="ECO:0000313" key="3">
    <source>
        <dbReference type="Proteomes" id="UP000233440"/>
    </source>
</evidence>
<dbReference type="RefSeq" id="WP_101356782.1">
    <property type="nucleotide sequence ID" value="NZ_PIQO01000044.1"/>
</dbReference>
<feature type="domain" description="HTH cro/C1-type" evidence="1">
    <location>
        <begin position="3"/>
        <end position="61"/>
    </location>
</feature>
<keyword evidence="3" id="KW-1185">Reference proteome</keyword>
<accession>A0A2N3LD25</accession>